<dbReference type="AlphaFoldDB" id="A0A7J0D5Q2"/>
<sequence>MGCGEAVWGTGKAKCQTLALLGPTTPLDRVSSPQGVMVGLAYRVEAGAPLEEVREFGRRLVEGRVSRGPTGEEPVSLLTGSREIVANLPSGQIVGVSSMISLCGSTTNFQPSLGSRNRTRVG</sequence>
<evidence type="ECO:0000313" key="2">
    <source>
        <dbReference type="Proteomes" id="UP000498740"/>
    </source>
</evidence>
<dbReference type="EMBL" id="BLWD01000004">
    <property type="protein sequence ID" value="GFN10072.1"/>
    <property type="molecule type" value="Genomic_DNA"/>
</dbReference>
<reference evidence="1 2" key="1">
    <citation type="submission" date="2020-05" db="EMBL/GenBank/DDBJ databases">
        <title>Whole genome shotgun sequence of Streptomyces microflavus NBRC 13062.</title>
        <authorList>
            <person name="Komaki H."/>
            <person name="Tamura T."/>
        </authorList>
    </citation>
    <scope>NUCLEOTIDE SEQUENCE [LARGE SCALE GENOMIC DNA]</scope>
    <source>
        <strain evidence="1 2">NBRC 13062</strain>
    </source>
</reference>
<protein>
    <submittedName>
        <fullName evidence="1">Uncharacterized protein</fullName>
    </submittedName>
</protein>
<evidence type="ECO:0000313" key="1">
    <source>
        <dbReference type="EMBL" id="GFN10072.1"/>
    </source>
</evidence>
<accession>A0A7J0D5Q2</accession>
<comment type="caution">
    <text evidence="1">The sequence shown here is derived from an EMBL/GenBank/DDBJ whole genome shotgun (WGS) entry which is preliminary data.</text>
</comment>
<name>A0A7J0D5Q2_STRMI</name>
<proteinExistence type="predicted"/>
<dbReference type="Proteomes" id="UP000498740">
    <property type="component" value="Unassembled WGS sequence"/>
</dbReference>
<gene>
    <name evidence="1" type="ORF">Smic_86280</name>
</gene>
<organism evidence="1 2">
    <name type="scientific">Streptomyces microflavus</name>
    <name type="common">Streptomyces lipmanii</name>
    <dbReference type="NCBI Taxonomy" id="1919"/>
    <lineage>
        <taxon>Bacteria</taxon>
        <taxon>Bacillati</taxon>
        <taxon>Actinomycetota</taxon>
        <taxon>Actinomycetes</taxon>
        <taxon>Kitasatosporales</taxon>
        <taxon>Streptomycetaceae</taxon>
        <taxon>Streptomyces</taxon>
    </lineage>
</organism>